<dbReference type="PROSITE" id="PS50297">
    <property type="entry name" value="ANK_REP_REGION"/>
    <property type="match status" value="7"/>
</dbReference>
<evidence type="ECO:0000256" key="2">
    <source>
        <dbReference type="ARBA" id="ARBA00022771"/>
    </source>
</evidence>
<dbReference type="KEGG" id="osn:115226129"/>
<feature type="repeat" description="ANK" evidence="5">
    <location>
        <begin position="68"/>
        <end position="100"/>
    </location>
</feature>
<gene>
    <name evidence="9" type="primary">LOC115226129</name>
</gene>
<dbReference type="PROSITE" id="PS50089">
    <property type="entry name" value="ZF_RING_2"/>
    <property type="match status" value="2"/>
</dbReference>
<dbReference type="CDD" id="cd16520">
    <property type="entry name" value="RING-HC_MIBs-like"/>
    <property type="match status" value="1"/>
</dbReference>
<keyword evidence="2 6" id="KW-0479">Metal-binding</keyword>
<dbReference type="SMART" id="SM00248">
    <property type="entry name" value="ANK"/>
    <property type="match status" value="9"/>
</dbReference>
<evidence type="ECO:0000256" key="3">
    <source>
        <dbReference type="ARBA" id="ARBA00022833"/>
    </source>
</evidence>
<dbReference type="Pfam" id="PF13920">
    <property type="entry name" value="zf-C3HC4_3"/>
    <property type="match status" value="1"/>
</dbReference>
<dbReference type="Gene3D" id="1.25.40.20">
    <property type="entry name" value="Ankyrin repeat-containing domain"/>
    <property type="match status" value="3"/>
</dbReference>
<organism evidence="8 9">
    <name type="scientific">Octopus sinensis</name>
    <name type="common">East Asian common octopus</name>
    <dbReference type="NCBI Taxonomy" id="2607531"/>
    <lineage>
        <taxon>Eukaryota</taxon>
        <taxon>Metazoa</taxon>
        <taxon>Spiralia</taxon>
        <taxon>Lophotrochozoa</taxon>
        <taxon>Mollusca</taxon>
        <taxon>Cephalopoda</taxon>
        <taxon>Coleoidea</taxon>
        <taxon>Octopodiformes</taxon>
        <taxon>Octopoda</taxon>
        <taxon>Incirrata</taxon>
        <taxon>Octopodidae</taxon>
        <taxon>Octopus</taxon>
    </lineage>
</organism>
<reference evidence="9" key="1">
    <citation type="submission" date="2025-08" db="UniProtKB">
        <authorList>
            <consortium name="RefSeq"/>
        </authorList>
    </citation>
    <scope>IDENTIFICATION</scope>
</reference>
<feature type="repeat" description="ANK" evidence="5">
    <location>
        <begin position="139"/>
        <end position="171"/>
    </location>
</feature>
<feature type="repeat" description="ANK" evidence="5">
    <location>
        <begin position="172"/>
        <end position="204"/>
    </location>
</feature>
<feature type="repeat" description="ANK" evidence="5">
    <location>
        <begin position="205"/>
        <end position="237"/>
    </location>
</feature>
<feature type="repeat" description="ANK" evidence="5">
    <location>
        <begin position="273"/>
        <end position="305"/>
    </location>
</feature>
<dbReference type="Gene3D" id="3.30.40.10">
    <property type="entry name" value="Zinc/RING finger domain, C3HC4 (zinc finger)"/>
    <property type="match status" value="2"/>
</dbReference>
<name>A0A6P7TLZ6_9MOLL</name>
<dbReference type="InterPro" id="IPR001841">
    <property type="entry name" value="Znf_RING"/>
</dbReference>
<feature type="repeat" description="ANK" evidence="5">
    <location>
        <begin position="35"/>
        <end position="67"/>
    </location>
</feature>
<evidence type="ECO:0000256" key="5">
    <source>
        <dbReference type="PROSITE-ProRule" id="PRU00023"/>
    </source>
</evidence>
<feature type="domain" description="RING-type" evidence="7">
    <location>
        <begin position="394"/>
        <end position="431"/>
    </location>
</feature>
<dbReference type="SUPFAM" id="SSF57850">
    <property type="entry name" value="RING/U-box"/>
    <property type="match status" value="1"/>
</dbReference>
<keyword evidence="2 6" id="KW-0863">Zinc-finger</keyword>
<keyword evidence="3" id="KW-0862">Zinc</keyword>
<evidence type="ECO:0000256" key="1">
    <source>
        <dbReference type="ARBA" id="ARBA00022737"/>
    </source>
</evidence>
<feature type="domain" description="RING-type" evidence="7">
    <location>
        <begin position="451"/>
        <end position="484"/>
    </location>
</feature>
<dbReference type="Pfam" id="PF00023">
    <property type="entry name" value="Ank"/>
    <property type="match status" value="1"/>
</dbReference>
<dbReference type="AlphaFoldDB" id="A0A6P7TLZ6"/>
<evidence type="ECO:0000256" key="4">
    <source>
        <dbReference type="ARBA" id="ARBA00023043"/>
    </source>
</evidence>
<dbReference type="Pfam" id="PF12796">
    <property type="entry name" value="Ank_2"/>
    <property type="match status" value="3"/>
</dbReference>
<evidence type="ECO:0000256" key="6">
    <source>
        <dbReference type="PROSITE-ProRule" id="PRU00175"/>
    </source>
</evidence>
<dbReference type="PROSITE" id="PS50088">
    <property type="entry name" value="ANK_REPEAT"/>
    <property type="match status" value="7"/>
</dbReference>
<dbReference type="Proteomes" id="UP000515154">
    <property type="component" value="Linkage group LG29"/>
</dbReference>
<evidence type="ECO:0000313" key="8">
    <source>
        <dbReference type="Proteomes" id="UP000515154"/>
    </source>
</evidence>
<dbReference type="PANTHER" id="PTHR24126">
    <property type="entry name" value="ANKYRIN REPEAT, PH AND SEC7 DOMAIN CONTAINING PROTEIN SECG-RELATED"/>
    <property type="match status" value="1"/>
</dbReference>
<dbReference type="SUPFAM" id="SSF48403">
    <property type="entry name" value="Ankyrin repeat"/>
    <property type="match status" value="1"/>
</dbReference>
<feature type="repeat" description="ANK" evidence="5">
    <location>
        <begin position="239"/>
        <end position="272"/>
    </location>
</feature>
<dbReference type="PANTHER" id="PTHR24126:SF14">
    <property type="entry name" value="ANK_REP_REGION DOMAIN-CONTAINING PROTEIN"/>
    <property type="match status" value="1"/>
</dbReference>
<proteinExistence type="predicted"/>
<keyword evidence="1" id="KW-0677">Repeat</keyword>
<accession>A0A6P7TLZ6</accession>
<keyword evidence="4 5" id="KW-0040">ANK repeat</keyword>
<dbReference type="InterPro" id="IPR002110">
    <property type="entry name" value="Ankyrin_rpt"/>
</dbReference>
<sequence>MEANRSISKTMQSDISYFEKFINTNPNQINQKNSWGLTSLMVACRLGDTRLVNMFIGAGANLDISDRFHNTALHYAVIGQRCDVVALMLSKGADVNIQDVQGNNPLHLALKKKVSQDIMEALLMTGGRHTIRVNQRNEHGCTPLHLACDGGYTDIVRLLLTSRADVNTGDNLGNTPLHLSCGGVYADIVKLLVDARADVNKRDTNGHTPLHLACYGGQTDIVYCLLGAGADVNVVNNVNGGTPLHDAVRGQCPNVVVAILLQDRVNLDVKNHNQRTPFLLAVSEGHLGIIHMLIDHEADINTVDADDNNCLHLALEKEMFRSADESLEILDEGCTKLSLNENDRLSGIAVAYYLAHHGANFYHQNTKNEVPLDRITNPDLREKIKTIFTPPLLCMFCEINHPIVEFHPCGHTLICETCCSKVPLRSCPECRLRITKKSGRDGSHVEDQFTCSICMERPWNMVFECGHTTCKECGGQLTQCHLCRKLIERKIIIKC</sequence>
<evidence type="ECO:0000313" key="9">
    <source>
        <dbReference type="RefSeq" id="XP_029652975.1"/>
    </source>
</evidence>
<keyword evidence="8" id="KW-1185">Reference proteome</keyword>
<dbReference type="InterPro" id="IPR036770">
    <property type="entry name" value="Ankyrin_rpt-contain_sf"/>
</dbReference>
<dbReference type="InterPro" id="IPR013083">
    <property type="entry name" value="Znf_RING/FYVE/PHD"/>
</dbReference>
<dbReference type="PRINTS" id="PR01415">
    <property type="entry name" value="ANKYRIN"/>
</dbReference>
<dbReference type="GO" id="GO:0008270">
    <property type="term" value="F:zinc ion binding"/>
    <property type="evidence" value="ECO:0007669"/>
    <property type="project" value="UniProtKB-KW"/>
</dbReference>
<dbReference type="RefSeq" id="XP_029652975.1">
    <property type="nucleotide sequence ID" value="XM_029797115.2"/>
</dbReference>
<dbReference type="SMART" id="SM00184">
    <property type="entry name" value="RING"/>
    <property type="match status" value="2"/>
</dbReference>
<evidence type="ECO:0000259" key="7">
    <source>
        <dbReference type="PROSITE" id="PS50089"/>
    </source>
</evidence>
<protein>
    <submittedName>
        <fullName evidence="9">E3 ubiquitin-protein ligase MIB2</fullName>
    </submittedName>
</protein>